<name>A0A1H2I6Z0_9ACTN</name>
<dbReference type="Gene3D" id="3.10.450.50">
    <property type="match status" value="1"/>
</dbReference>
<accession>A0A1H2I6Z0</accession>
<dbReference type="AlphaFoldDB" id="A0A1H2I6Z0"/>
<gene>
    <name evidence="1" type="ORF">SAMN04488563_1481</name>
</gene>
<evidence type="ECO:0008006" key="3">
    <source>
        <dbReference type="Google" id="ProtNLM"/>
    </source>
</evidence>
<protein>
    <recommendedName>
        <fullName evidence="3">SnoaL-like polyketide cyclase</fullName>
    </recommendedName>
</protein>
<organism evidence="1 2">
    <name type="scientific">Jiangella alkaliphila</name>
    <dbReference type="NCBI Taxonomy" id="419479"/>
    <lineage>
        <taxon>Bacteria</taxon>
        <taxon>Bacillati</taxon>
        <taxon>Actinomycetota</taxon>
        <taxon>Actinomycetes</taxon>
        <taxon>Jiangellales</taxon>
        <taxon>Jiangellaceae</taxon>
        <taxon>Jiangella</taxon>
    </lineage>
</organism>
<dbReference type="Proteomes" id="UP000182977">
    <property type="component" value="Chromosome I"/>
</dbReference>
<dbReference type="Pfam" id="PF07366">
    <property type="entry name" value="SnoaL"/>
    <property type="match status" value="1"/>
</dbReference>
<dbReference type="GO" id="GO:0030638">
    <property type="term" value="P:polyketide metabolic process"/>
    <property type="evidence" value="ECO:0007669"/>
    <property type="project" value="InterPro"/>
</dbReference>
<dbReference type="InterPro" id="IPR009959">
    <property type="entry name" value="Cyclase_SnoaL-like"/>
</dbReference>
<proteinExistence type="predicted"/>
<evidence type="ECO:0000313" key="1">
    <source>
        <dbReference type="EMBL" id="SDU39824.1"/>
    </source>
</evidence>
<evidence type="ECO:0000313" key="2">
    <source>
        <dbReference type="Proteomes" id="UP000182977"/>
    </source>
</evidence>
<dbReference type="PANTHER" id="PTHR38436">
    <property type="entry name" value="POLYKETIDE CYCLASE SNOAL-LIKE DOMAIN"/>
    <property type="match status" value="1"/>
</dbReference>
<sequence>MSPEENKAIVANYLEQAWGKGDWAVAEEVVADDVVFHDQIREGDLPAGREGMREAMRRISTGLPDFTMDVHELIAEGDFVVIRWSSTGTHNGFFNGFPATGRSVTLESISIVRLKDGRIVEGWQEADQFGAARQLGMLPKGNMPKPMAWLVVKGIRLKDRLSRRGRTA</sequence>
<dbReference type="InterPro" id="IPR032710">
    <property type="entry name" value="NTF2-like_dom_sf"/>
</dbReference>
<dbReference type="RefSeq" id="WP_082155076.1">
    <property type="nucleotide sequence ID" value="NZ_KQ061223.1"/>
</dbReference>
<keyword evidence="2" id="KW-1185">Reference proteome</keyword>
<dbReference type="SUPFAM" id="SSF54427">
    <property type="entry name" value="NTF2-like"/>
    <property type="match status" value="1"/>
</dbReference>
<dbReference type="EMBL" id="LT629791">
    <property type="protein sequence ID" value="SDU39824.1"/>
    <property type="molecule type" value="Genomic_DNA"/>
</dbReference>
<dbReference type="PANTHER" id="PTHR38436:SF1">
    <property type="entry name" value="ESTER CYCLASE"/>
    <property type="match status" value="1"/>
</dbReference>
<reference evidence="2" key="1">
    <citation type="submission" date="2016-10" db="EMBL/GenBank/DDBJ databases">
        <authorList>
            <person name="Varghese N."/>
            <person name="Submissions S."/>
        </authorList>
    </citation>
    <scope>NUCLEOTIDE SEQUENCE [LARGE SCALE GENOMIC DNA]</scope>
    <source>
        <strain evidence="2">DSM 45079</strain>
    </source>
</reference>
<dbReference type="OrthoDB" id="9182871at2"/>